<gene>
    <name evidence="1" type="ORF">A3224_00455</name>
</gene>
<dbReference type="KEGG" id="mthd:A3224_00455"/>
<evidence type="ECO:0000313" key="1">
    <source>
        <dbReference type="EMBL" id="AMX01250.1"/>
    </source>
</evidence>
<dbReference type="Proteomes" id="UP000076077">
    <property type="component" value="Chromosome"/>
</dbReference>
<name>A0A143HIE8_MICTH</name>
<organism evidence="1 2">
    <name type="scientific">Microbulbifer thermotolerans</name>
    <dbReference type="NCBI Taxonomy" id="252514"/>
    <lineage>
        <taxon>Bacteria</taxon>
        <taxon>Pseudomonadati</taxon>
        <taxon>Pseudomonadota</taxon>
        <taxon>Gammaproteobacteria</taxon>
        <taxon>Cellvibrionales</taxon>
        <taxon>Microbulbiferaceae</taxon>
        <taxon>Microbulbifer</taxon>
    </lineage>
</organism>
<keyword evidence="2" id="KW-1185">Reference proteome</keyword>
<evidence type="ECO:0000313" key="2">
    <source>
        <dbReference type="Proteomes" id="UP000076077"/>
    </source>
</evidence>
<sequence>MQITELHAQKLFVKKDHGIESGLLRVKTYRTPGGQVPQPSIHFRRAHILRATHLMKTNKVPHPKAIGFLCAV</sequence>
<dbReference type="STRING" id="252514.A3224_00455"/>
<accession>A0A143HIE8</accession>
<protein>
    <submittedName>
        <fullName evidence="1">Uncharacterized protein</fullName>
    </submittedName>
</protein>
<dbReference type="AlphaFoldDB" id="A0A143HIE8"/>
<dbReference type="EMBL" id="CP014864">
    <property type="protein sequence ID" value="AMX01250.1"/>
    <property type="molecule type" value="Genomic_DNA"/>
</dbReference>
<reference evidence="2" key="1">
    <citation type="submission" date="2016-03" db="EMBL/GenBank/DDBJ databases">
        <authorList>
            <person name="Lee Y.-S."/>
            <person name="Choi Y.-L."/>
        </authorList>
    </citation>
    <scope>NUCLEOTIDE SEQUENCE [LARGE SCALE GENOMIC DNA]</scope>
    <source>
        <strain evidence="2">DAU221</strain>
    </source>
</reference>
<proteinExistence type="predicted"/>